<reference evidence="1" key="1">
    <citation type="submission" date="2016-04" db="EMBL/GenBank/DDBJ databases">
        <authorList>
            <person name="Evans L.H."/>
            <person name="Alamgir A."/>
            <person name="Owens N."/>
            <person name="Weber N.D."/>
            <person name="Virtaneva K."/>
            <person name="Barbian K."/>
            <person name="Babar A."/>
            <person name="Rosenke K."/>
        </authorList>
    </citation>
    <scope>NUCLEOTIDE SEQUENCE</scope>
    <source>
        <strain evidence="1">86</strain>
    </source>
</reference>
<evidence type="ECO:0000313" key="2">
    <source>
        <dbReference type="EMBL" id="SBW04666.1"/>
    </source>
</evidence>
<dbReference type="Pfam" id="PF10076">
    <property type="entry name" value="Phage_Mu_Gp48"/>
    <property type="match status" value="1"/>
</dbReference>
<accession>A0A212JEW9</accession>
<organism evidence="1">
    <name type="scientific">uncultured delta proteobacterium</name>
    <dbReference type="NCBI Taxonomy" id="34034"/>
    <lineage>
        <taxon>Bacteria</taxon>
        <taxon>Deltaproteobacteria</taxon>
        <taxon>environmental samples</taxon>
    </lineage>
</organism>
<dbReference type="EMBL" id="FLUQ01000001">
    <property type="protein sequence ID" value="SBV97961.1"/>
    <property type="molecule type" value="Genomic_DNA"/>
</dbReference>
<name>A0A212JEW9_9DELT</name>
<evidence type="ECO:0008006" key="3">
    <source>
        <dbReference type="Google" id="ProtNLM"/>
    </source>
</evidence>
<dbReference type="InterPro" id="IPR018755">
    <property type="entry name" value="Phage_Mu_Gp48"/>
</dbReference>
<gene>
    <name evidence="1" type="ORF">KL86DPRO_11305</name>
    <name evidence="2" type="ORF">KL86DPRO_20354</name>
</gene>
<sequence length="210" mass="23631">MDKPEMDKLEQEYFEELVELQPPGAALPRDLDAVWPRLLMGVADGHAAVERRGNDLLREADPRSTFELLPDFEREYGLPDACSPAAVTLQERRDAVVAKMRDEGRHDLAYWYELAAALGYEIEIDEPRPFIAGVSCCGDCLNGGHEVRFEWDVTVKGPRVTLFRCGESTPPDSLGDIAYAEDLECRIRAAAHSHTRIFFDYEDDNEGVSL</sequence>
<proteinExistence type="predicted"/>
<protein>
    <recommendedName>
        <fullName evidence="3">Tail protein</fullName>
    </recommendedName>
</protein>
<dbReference type="AlphaFoldDB" id="A0A212JEW9"/>
<evidence type="ECO:0000313" key="1">
    <source>
        <dbReference type="EMBL" id="SBV97961.1"/>
    </source>
</evidence>
<dbReference type="EMBL" id="FLUQ01000002">
    <property type="protein sequence ID" value="SBW04666.1"/>
    <property type="molecule type" value="Genomic_DNA"/>
</dbReference>